<dbReference type="Proteomes" id="UP001642409">
    <property type="component" value="Unassembled WGS sequence"/>
</dbReference>
<dbReference type="EMBL" id="CAXDID020000031">
    <property type="protein sequence ID" value="CAL5994472.1"/>
    <property type="molecule type" value="Genomic_DNA"/>
</dbReference>
<reference evidence="2 3" key="1">
    <citation type="submission" date="2024-07" db="EMBL/GenBank/DDBJ databases">
        <authorList>
            <person name="Akdeniz Z."/>
        </authorList>
    </citation>
    <scope>NUCLEOTIDE SEQUENCE [LARGE SCALE GENOMIC DNA]</scope>
</reference>
<sequence length="1056" mass="124064">MITIINLLSQVGLETQLIQDIQSQKIVQSYLTSVFNNISKHTQQIITSNAINQQQRSRNYLNTRQNFSGLQELQINNFINIAEQVNCDFPIINRTQAYDQFYNSKIDTTKIMLTYQNQYSSQKTHTEECTICGSLYEHIKPIQQNDKDNFLIYDEITIIDKKLNTFIYPYNKQQPQYDARQTLGRFVFNLMDQVDIYIDLNMNEQELELSKLLIIDIVNMITMNTSIHIYTIGSNVQEIFYDSSDYIQLELIFANIKTQQQQSINFEELLHVFHKNYENNTNITISFIITRGIDGRIHNTKFNSTNFVLINPFFVKPFQHTYIQKISQNMLYNIVQQQKNILQKQQYRIEINTQSLNASYICLNQENNSFQSLRQVNDFFKLQIHKVLLNYLDKQIFLTNLITTSQTFGNELSMHFIKAIIVDNEYQGLVAISARQHVAWEEIQTFSDDSINQNCFMVTNKSLVSDAQQKLYLNRMANTNQQGFRPFVSLMDQQQKQLQYGEAASSGLILNSFVLRKTKTSQAFINNLTIDTLISNSKYQIYFSNHQQPLILDSTNFNTTSNFLISEKHQSQTGKIYESTSLNLNRQVLTVMSDEFFEEKSFKPLYNIDMSTSEVIKFDDCSFFKQRFGVNYCLEEFDSEINVRIPLSLVNFYQQINGTIYQIPKRSMYNSKYLTQVEQLPVSFFLTNHNVTLEDGMLLEITSNVAVYLKLCRLVHSQLRTLQPQKISQCANIRYSMIYVCTKITTNQPAVQLINLKQMDYKHFFHNNVQLMPSNQLYIQESNCVSHYNFDNTVNIIYNPKYQNSEIAYSKFVNNIQYWQQHRLVGSNQKVYIDILKPRSIIDINFLFDDEQQILYINQYGMFIAYPKQYSVLTPKYIVSQQNMLESTICQPQKLSRKLLRVLFLHGFVKLYYRLEGGRYCIQSQMMNITGTQTIIHSDTLKLELTQLPQTGIYKIVVINGNINDFLKDNTLAQCFSFVHELNTYLDDVLLKRNDLKFQYSNVDYKFSDIYQWTKWVQVQYDPQNYKISQNHNLINTIIVILFFILGFIQFVSNLN</sequence>
<evidence type="ECO:0000313" key="2">
    <source>
        <dbReference type="EMBL" id="CAL5994472.1"/>
    </source>
</evidence>
<keyword evidence="3" id="KW-1185">Reference proteome</keyword>
<feature type="transmembrane region" description="Helical" evidence="1">
    <location>
        <begin position="1034"/>
        <end position="1052"/>
    </location>
</feature>
<keyword evidence="1" id="KW-1133">Transmembrane helix</keyword>
<keyword evidence="1" id="KW-0812">Transmembrane</keyword>
<proteinExistence type="predicted"/>
<organism evidence="2 3">
    <name type="scientific">Hexamita inflata</name>
    <dbReference type="NCBI Taxonomy" id="28002"/>
    <lineage>
        <taxon>Eukaryota</taxon>
        <taxon>Metamonada</taxon>
        <taxon>Diplomonadida</taxon>
        <taxon>Hexamitidae</taxon>
        <taxon>Hexamitinae</taxon>
        <taxon>Hexamita</taxon>
    </lineage>
</organism>
<comment type="caution">
    <text evidence="2">The sequence shown here is derived from an EMBL/GenBank/DDBJ whole genome shotgun (WGS) entry which is preliminary data.</text>
</comment>
<evidence type="ECO:0000256" key="1">
    <source>
        <dbReference type="SAM" id="Phobius"/>
    </source>
</evidence>
<protein>
    <recommendedName>
        <fullName evidence="4">Transmembrane protein</fullName>
    </recommendedName>
</protein>
<name>A0ABP1HJR8_9EUKA</name>
<keyword evidence="1" id="KW-0472">Membrane</keyword>
<evidence type="ECO:0000313" key="3">
    <source>
        <dbReference type="Proteomes" id="UP001642409"/>
    </source>
</evidence>
<evidence type="ECO:0008006" key="4">
    <source>
        <dbReference type="Google" id="ProtNLM"/>
    </source>
</evidence>
<gene>
    <name evidence="2" type="ORF">HINF_LOCUS13572</name>
</gene>
<accession>A0ABP1HJR8</accession>